<keyword evidence="7 10" id="KW-0378">Hydrolase</keyword>
<organism evidence="11 12">
    <name type="scientific">Caldovatus aquaticus</name>
    <dbReference type="NCBI Taxonomy" id="2865671"/>
    <lineage>
        <taxon>Bacteria</taxon>
        <taxon>Pseudomonadati</taxon>
        <taxon>Pseudomonadota</taxon>
        <taxon>Alphaproteobacteria</taxon>
        <taxon>Acetobacterales</taxon>
        <taxon>Roseomonadaceae</taxon>
        <taxon>Caldovatus</taxon>
    </lineage>
</organism>
<dbReference type="PANTHER" id="PTHR43434">
    <property type="entry name" value="PHOSPHOGLYCOLATE PHOSPHATASE"/>
    <property type="match status" value="1"/>
</dbReference>
<comment type="similarity">
    <text evidence="4 10">Belongs to the HAD-like hydrolase superfamily. CbbY/CbbZ/Gph/YieH family.</text>
</comment>
<feature type="binding site" evidence="10">
    <location>
        <position position="8"/>
    </location>
    <ligand>
        <name>Mg(2+)</name>
        <dbReference type="ChEBI" id="CHEBI:18420"/>
    </ligand>
</feature>
<dbReference type="HAMAP" id="MF_00495">
    <property type="entry name" value="GPH_hydrolase_bact"/>
    <property type="match status" value="1"/>
</dbReference>
<dbReference type="InterPro" id="IPR023198">
    <property type="entry name" value="PGP-like_dom2"/>
</dbReference>
<keyword evidence="8 10" id="KW-0460">Magnesium</keyword>
<name>A0ABS7EZL9_9PROT</name>
<dbReference type="Gene3D" id="3.40.50.1000">
    <property type="entry name" value="HAD superfamily/HAD-like"/>
    <property type="match status" value="1"/>
</dbReference>
<keyword evidence="6 10" id="KW-0479">Metal-binding</keyword>
<gene>
    <name evidence="11" type="primary">gph</name>
    <name evidence="11" type="ORF">K1J50_04320</name>
</gene>
<evidence type="ECO:0000256" key="3">
    <source>
        <dbReference type="ARBA" id="ARBA00004818"/>
    </source>
</evidence>
<dbReference type="InterPro" id="IPR050155">
    <property type="entry name" value="HAD-like_hydrolase_sf"/>
</dbReference>
<evidence type="ECO:0000313" key="11">
    <source>
        <dbReference type="EMBL" id="MBW8268703.1"/>
    </source>
</evidence>
<dbReference type="PRINTS" id="PR00413">
    <property type="entry name" value="HADHALOGNASE"/>
</dbReference>
<dbReference type="InterPro" id="IPR006439">
    <property type="entry name" value="HAD-SF_hydro_IA"/>
</dbReference>
<dbReference type="EMBL" id="JAHZUY010000006">
    <property type="protein sequence ID" value="MBW8268703.1"/>
    <property type="molecule type" value="Genomic_DNA"/>
</dbReference>
<evidence type="ECO:0000256" key="7">
    <source>
        <dbReference type="ARBA" id="ARBA00022801"/>
    </source>
</evidence>
<feature type="binding site" evidence="10">
    <location>
        <position position="10"/>
    </location>
    <ligand>
        <name>Mg(2+)</name>
        <dbReference type="ChEBI" id="CHEBI:18420"/>
    </ligand>
</feature>
<sequence>MPRTALFDLDGTLVDSVPDLHAATDRLMARLGLAGFARAEIVAMVGDGARALVERALAARGRGFDQAALDGFLADYTAHAAVRTRPFPGIPEALDALAAAGWRLAVCTNKPEAATRALLEGLGLRGRFAAIGAGDSFAVRKPDPGHLLATLRLAGGAPAAAVMVGDHRNDVLAARGAGLPCVFAAWGYGPPAMAEGAAALARRPDELPALLPRVLAAARPGPRDGGSGATR</sequence>
<dbReference type="NCBIfam" id="TIGR01449">
    <property type="entry name" value="PGP_bact"/>
    <property type="match status" value="1"/>
</dbReference>
<dbReference type="InterPro" id="IPR023214">
    <property type="entry name" value="HAD_sf"/>
</dbReference>
<reference evidence="11 12" key="1">
    <citation type="submission" date="2021-08" db="EMBL/GenBank/DDBJ databases">
        <title>Caldovatus sediminis gen. nov., sp. nov., a moderately thermophilic bacterium isolated from a hot spring.</title>
        <authorList>
            <person name="Hu C.-J."/>
            <person name="Li W.-J."/>
            <person name="Xian W.-D."/>
        </authorList>
    </citation>
    <scope>NUCLEOTIDE SEQUENCE [LARGE SCALE GENOMIC DNA]</scope>
    <source>
        <strain evidence="11 12">SYSU G05006</strain>
    </source>
</reference>
<dbReference type="PANTHER" id="PTHR43434:SF1">
    <property type="entry name" value="PHOSPHOGLYCOLATE PHOSPHATASE"/>
    <property type="match status" value="1"/>
</dbReference>
<dbReference type="Proteomes" id="UP001519924">
    <property type="component" value="Unassembled WGS sequence"/>
</dbReference>
<comment type="caution">
    <text evidence="11">The sequence shown here is derived from an EMBL/GenBank/DDBJ whole genome shotgun (WGS) entry which is preliminary data.</text>
</comment>
<evidence type="ECO:0000256" key="4">
    <source>
        <dbReference type="ARBA" id="ARBA00006171"/>
    </source>
</evidence>
<protein>
    <recommendedName>
        <fullName evidence="5 10">Phosphoglycolate phosphatase</fullName>
        <shortName evidence="10">PGP</shortName>
        <shortName evidence="10">PGPase</shortName>
        <ecNumber evidence="5 10">3.1.3.18</ecNumber>
    </recommendedName>
</protein>
<comment type="cofactor">
    <cofactor evidence="2 10">
        <name>Mg(2+)</name>
        <dbReference type="ChEBI" id="CHEBI:18420"/>
    </cofactor>
</comment>
<dbReference type="GO" id="GO:0008967">
    <property type="term" value="F:phosphoglycolate phosphatase activity"/>
    <property type="evidence" value="ECO:0007669"/>
    <property type="project" value="UniProtKB-EC"/>
</dbReference>
<feature type="active site" description="Nucleophile" evidence="10">
    <location>
        <position position="8"/>
    </location>
</feature>
<keyword evidence="9 10" id="KW-0119">Carbohydrate metabolism</keyword>
<feature type="binding site" evidence="10">
    <location>
        <position position="166"/>
    </location>
    <ligand>
        <name>Mg(2+)</name>
        <dbReference type="ChEBI" id="CHEBI:18420"/>
    </ligand>
</feature>
<evidence type="ECO:0000256" key="6">
    <source>
        <dbReference type="ARBA" id="ARBA00022723"/>
    </source>
</evidence>
<dbReference type="Pfam" id="PF00702">
    <property type="entry name" value="Hydrolase"/>
    <property type="match status" value="1"/>
</dbReference>
<proteinExistence type="inferred from homology"/>
<evidence type="ECO:0000256" key="9">
    <source>
        <dbReference type="ARBA" id="ARBA00023277"/>
    </source>
</evidence>
<evidence type="ECO:0000256" key="2">
    <source>
        <dbReference type="ARBA" id="ARBA00001946"/>
    </source>
</evidence>
<keyword evidence="12" id="KW-1185">Reference proteome</keyword>
<comment type="function">
    <text evidence="10">Specifically catalyzes the dephosphorylation of 2-phosphoglycolate. Is involved in the dissimilation of the intracellular 2-phosphoglycolate formed during the DNA repair of 3'-phosphoglycolate ends, a major class of DNA lesions induced by oxidative stress.</text>
</comment>
<evidence type="ECO:0000313" key="12">
    <source>
        <dbReference type="Proteomes" id="UP001519924"/>
    </source>
</evidence>
<dbReference type="NCBIfam" id="TIGR01549">
    <property type="entry name" value="HAD-SF-IA-v1"/>
    <property type="match status" value="1"/>
</dbReference>
<evidence type="ECO:0000256" key="5">
    <source>
        <dbReference type="ARBA" id="ARBA00013078"/>
    </source>
</evidence>
<dbReference type="RefSeq" id="WP_220116210.1">
    <property type="nucleotide sequence ID" value="NZ_JAHZUY010000006.1"/>
</dbReference>
<evidence type="ECO:0000256" key="1">
    <source>
        <dbReference type="ARBA" id="ARBA00000830"/>
    </source>
</evidence>
<evidence type="ECO:0000256" key="10">
    <source>
        <dbReference type="HAMAP-Rule" id="MF_00495"/>
    </source>
</evidence>
<dbReference type="SFLD" id="SFLDS00003">
    <property type="entry name" value="Haloacid_Dehalogenase"/>
    <property type="match status" value="1"/>
</dbReference>
<dbReference type="InterPro" id="IPR037512">
    <property type="entry name" value="PGPase_prok"/>
</dbReference>
<dbReference type="InterPro" id="IPR036412">
    <property type="entry name" value="HAD-like_sf"/>
</dbReference>
<dbReference type="EC" id="3.1.3.18" evidence="5 10"/>
<dbReference type="SFLD" id="SFLDG01129">
    <property type="entry name" value="C1.5:_HAD__Beta-PGM__Phosphata"/>
    <property type="match status" value="1"/>
</dbReference>
<comment type="catalytic activity">
    <reaction evidence="1 10">
        <text>2-phosphoglycolate + H2O = glycolate + phosphate</text>
        <dbReference type="Rhea" id="RHEA:14369"/>
        <dbReference type="ChEBI" id="CHEBI:15377"/>
        <dbReference type="ChEBI" id="CHEBI:29805"/>
        <dbReference type="ChEBI" id="CHEBI:43474"/>
        <dbReference type="ChEBI" id="CHEBI:58033"/>
        <dbReference type="EC" id="3.1.3.18"/>
    </reaction>
</comment>
<comment type="pathway">
    <text evidence="3 10">Organic acid metabolism; glycolate biosynthesis; glycolate from 2-phosphoglycolate: step 1/1.</text>
</comment>
<dbReference type="Gene3D" id="1.10.150.240">
    <property type="entry name" value="Putative phosphatase, domain 2"/>
    <property type="match status" value="1"/>
</dbReference>
<accession>A0ABS7EZL9</accession>
<evidence type="ECO:0000256" key="8">
    <source>
        <dbReference type="ARBA" id="ARBA00022842"/>
    </source>
</evidence>
<dbReference type="SUPFAM" id="SSF56784">
    <property type="entry name" value="HAD-like"/>
    <property type="match status" value="1"/>
</dbReference>